<dbReference type="InterPro" id="IPR027640">
    <property type="entry name" value="Kinesin-like_fam"/>
</dbReference>
<dbReference type="InterPro" id="IPR027417">
    <property type="entry name" value="P-loop_NTPase"/>
</dbReference>
<sequence length="1278" mass="147264">MSSKNTPSSSSERDRIKVFVRCRPHSESEATEDPSCKSCLDIRGKEIKVFRSALPTKSFTFDGIFGPEATQEEVFNAVSIEAIDDVFKGYHATILVYGQTGTGKYTLSNIIENNSSQNGLIPRSVQEIFRRIKNDNNHEYSVRMSYLQIYMETLQDLLQPEIKSLQIREDPEGGVFVSGLSYREMENFEDCIKYYKEGDANRTTALTKMNATSSRSHACVIINVQKRGKLNGSEAVEGLDKKKVTSANLFLVDLAGSERLKKTEAEGIRKKEANYINLSLTTLGLVVHSLEANHPHIPFRDSKLTRLLQDSLGGNGKTRIVVTIAPNEANCQETVGSLLFGERAMNVKTTAKINESIDYKALCVKLKAQLETLEGKYNELEEDYLDVTHENDKMDMEIESLIDENKSLKKQIKILEKEQIKEKEKIVSLMKGDLADLEKQHELQIKELNQRIDAMAIEFAQEYAAKEQKLTDLINKKASEIDRLETTLVDKQSDIDAMAKKIQDLQAEIESLTSVNEQLQQDLEITVEQYDKRESELENIQELIETYEKQVFLLKENNSRQQDEFNTERSEHKQSIMILEHETDQLKLTIKGLEQVIKGMETKFACEKLQVQDEIEELKKRNLLLTLSLEELTNENTKQQKESSNEKAELQKQIFTLQQNIGELSSQNVALNSEIINLNNYIQELQQNAGKLGEEWDQEMNNLLKIIHVQDKVIRNSQEQFKRNLIYQIYNEKIIEGMTKHNQSTEMMCMELKLRLEQTESESDLLRQKLEEVYLKSCEVFRTAMNRHIDQKIKRDTDKFGKRMHDLSKEGNFIQLFSKKQSVLAKKCQHQTPEEIASDTMNYIVWALEYTNPSCGTLSNMQLSDEKTLNIINSLLEESERRVKSSNKDVAKHKDEIDNIWRHIKKTLSALVENNHEDSVSYINNILNSEEYQDLIERQEFVSQKEGIDIDFIAPNNTQDLYKETLHVLQKLEDKFEKDFDTINLYSNWLAIGGTFLNTLIECEDINYHALLYLIHELLHLLHTTRNLLFLFDSSERETIVYKLSLHGCASKLSQFISSAEEVKREMEERVQQYENLRRCTDAALIIQRFYRRYKKRKHEAMLMKQKQESEAVLLKQKQELAELSRHQLLKIQELQMSELNFKAEIEKQTAKTGRMLLKQSLLELDNIFNVLKEYFLYGEDDDAPLSPSSSRPSTPTSSPLHERSRALSTSPPNPLKENYGGRGRLSSGQSRAFSNAFTDKDLEELHSSLSPRDSSSKVSPTARRVLIKSLPQGITKK</sequence>
<dbReference type="GeneID" id="68114700"/>
<dbReference type="InterPro" id="IPR001752">
    <property type="entry name" value="Kinesin_motor_dom"/>
</dbReference>
<evidence type="ECO:0000259" key="4">
    <source>
        <dbReference type="PROSITE" id="PS50067"/>
    </source>
</evidence>
<feature type="coiled-coil region" evidence="2">
    <location>
        <begin position="615"/>
        <end position="695"/>
    </location>
</feature>
<evidence type="ECO:0000313" key="5">
    <source>
        <dbReference type="EMBL" id="KAF0984305.1"/>
    </source>
</evidence>
<name>A0A6A5CGB9_NAEFO</name>
<comment type="caution">
    <text evidence="1">Lacks conserved residue(s) required for the propagation of feature annotation.</text>
</comment>
<dbReference type="InterPro" id="IPR025662">
    <property type="entry name" value="Sigma_54_int_dom_ATP-bd_1"/>
</dbReference>
<dbReference type="Gene3D" id="3.40.850.10">
    <property type="entry name" value="Kinesin motor domain"/>
    <property type="match status" value="1"/>
</dbReference>
<dbReference type="GO" id="GO:0005875">
    <property type="term" value="C:microtubule associated complex"/>
    <property type="evidence" value="ECO:0007669"/>
    <property type="project" value="TreeGrafter"/>
</dbReference>
<dbReference type="InterPro" id="IPR036961">
    <property type="entry name" value="Kinesin_motor_dom_sf"/>
</dbReference>
<dbReference type="PANTHER" id="PTHR47969">
    <property type="entry name" value="CHROMOSOME-ASSOCIATED KINESIN KIF4A-RELATED"/>
    <property type="match status" value="1"/>
</dbReference>
<feature type="coiled-coil region" evidence="2">
    <location>
        <begin position="742"/>
        <end position="776"/>
    </location>
</feature>
<keyword evidence="6" id="KW-1185">Reference proteome</keyword>
<organism evidence="5 6">
    <name type="scientific">Naegleria fowleri</name>
    <name type="common">Brain eating amoeba</name>
    <dbReference type="NCBI Taxonomy" id="5763"/>
    <lineage>
        <taxon>Eukaryota</taxon>
        <taxon>Discoba</taxon>
        <taxon>Heterolobosea</taxon>
        <taxon>Tetramitia</taxon>
        <taxon>Eutetramitia</taxon>
        <taxon>Vahlkampfiidae</taxon>
        <taxon>Naegleria</taxon>
    </lineage>
</organism>
<gene>
    <name evidence="5" type="ORF">FDP41_007482</name>
</gene>
<dbReference type="CDD" id="cd00106">
    <property type="entry name" value="KISc"/>
    <property type="match status" value="1"/>
</dbReference>
<feature type="coiled-coil region" evidence="2">
    <location>
        <begin position="1057"/>
        <end position="1127"/>
    </location>
</feature>
<comment type="caution">
    <text evidence="5">The sequence shown here is derived from an EMBL/GenBank/DDBJ whole genome shotgun (WGS) entry which is preliminary data.</text>
</comment>
<evidence type="ECO:0000313" key="6">
    <source>
        <dbReference type="Proteomes" id="UP000444721"/>
    </source>
</evidence>
<keyword evidence="2" id="KW-0175">Coiled coil</keyword>
<dbReference type="PROSITE" id="PS50096">
    <property type="entry name" value="IQ"/>
    <property type="match status" value="1"/>
</dbReference>
<evidence type="ECO:0000256" key="2">
    <source>
        <dbReference type="SAM" id="Coils"/>
    </source>
</evidence>
<dbReference type="VEuPathDB" id="AmoebaDB:FDP41_007482"/>
<dbReference type="Pfam" id="PF00225">
    <property type="entry name" value="Kinesin"/>
    <property type="match status" value="1"/>
</dbReference>
<dbReference type="GO" id="GO:0008017">
    <property type="term" value="F:microtubule binding"/>
    <property type="evidence" value="ECO:0007669"/>
    <property type="project" value="InterPro"/>
</dbReference>
<dbReference type="PROSITE" id="PS50067">
    <property type="entry name" value="KINESIN_MOTOR_2"/>
    <property type="match status" value="1"/>
</dbReference>
<dbReference type="PROSITE" id="PS00675">
    <property type="entry name" value="SIGMA54_INTERACT_1"/>
    <property type="match status" value="1"/>
</dbReference>
<dbReference type="SMART" id="SM00129">
    <property type="entry name" value="KISc"/>
    <property type="match status" value="1"/>
</dbReference>
<dbReference type="VEuPathDB" id="AmoebaDB:NF0001460"/>
<evidence type="ECO:0000256" key="1">
    <source>
        <dbReference type="PROSITE-ProRule" id="PRU00283"/>
    </source>
</evidence>
<dbReference type="GO" id="GO:0007052">
    <property type="term" value="P:mitotic spindle organization"/>
    <property type="evidence" value="ECO:0007669"/>
    <property type="project" value="TreeGrafter"/>
</dbReference>
<protein>
    <recommendedName>
        <fullName evidence="4">Kinesin motor domain-containing protein</fullName>
    </recommendedName>
</protein>
<reference evidence="5 6" key="1">
    <citation type="journal article" date="2019" name="Sci. Rep.">
        <title>Nanopore sequencing improves the draft genome of the human pathogenic amoeba Naegleria fowleri.</title>
        <authorList>
            <person name="Liechti N."/>
            <person name="Schurch N."/>
            <person name="Bruggmann R."/>
            <person name="Wittwer M."/>
        </authorList>
    </citation>
    <scope>NUCLEOTIDE SEQUENCE [LARGE SCALE GENOMIC DNA]</scope>
    <source>
        <strain evidence="5 6">ATCC 30894</strain>
    </source>
</reference>
<feature type="compositionally biased region" description="Low complexity" evidence="3">
    <location>
        <begin position="1185"/>
        <end position="1200"/>
    </location>
</feature>
<accession>A0A6A5CGB9</accession>
<dbReference type="Proteomes" id="UP000444721">
    <property type="component" value="Unassembled WGS sequence"/>
</dbReference>
<dbReference type="GO" id="GO:0007018">
    <property type="term" value="P:microtubule-based movement"/>
    <property type="evidence" value="ECO:0007669"/>
    <property type="project" value="InterPro"/>
</dbReference>
<dbReference type="PANTHER" id="PTHR47969:SF29">
    <property type="entry name" value="KINESIN-LIKE PROTEIN"/>
    <property type="match status" value="1"/>
</dbReference>
<dbReference type="SUPFAM" id="SSF52540">
    <property type="entry name" value="P-loop containing nucleoside triphosphate hydrolases"/>
    <property type="match status" value="1"/>
</dbReference>
<dbReference type="OrthoDB" id="3176171at2759"/>
<dbReference type="VEuPathDB" id="AmoebaDB:NfTy_003430"/>
<dbReference type="RefSeq" id="XP_044569018.1">
    <property type="nucleotide sequence ID" value="XM_044711232.1"/>
</dbReference>
<feature type="region of interest" description="Disordered" evidence="3">
    <location>
        <begin position="1184"/>
        <end position="1278"/>
    </location>
</feature>
<comment type="similarity">
    <text evidence="1">Belongs to the TRAFAC class myosin-kinesin ATPase superfamily. Kinesin family.</text>
</comment>
<proteinExistence type="inferred from homology"/>
<feature type="domain" description="Kinesin motor" evidence="4">
    <location>
        <begin position="15"/>
        <end position="347"/>
    </location>
</feature>
<dbReference type="GO" id="GO:0051231">
    <property type="term" value="P:spindle elongation"/>
    <property type="evidence" value="ECO:0007669"/>
    <property type="project" value="TreeGrafter"/>
</dbReference>
<dbReference type="GO" id="GO:0003777">
    <property type="term" value="F:microtubule motor activity"/>
    <property type="evidence" value="ECO:0007669"/>
    <property type="project" value="InterPro"/>
</dbReference>
<feature type="coiled-coil region" evidence="2">
    <location>
        <begin position="363"/>
        <end position="564"/>
    </location>
</feature>
<dbReference type="AlphaFoldDB" id="A0A6A5CGB9"/>
<feature type="compositionally biased region" description="Low complexity" evidence="3">
    <location>
        <begin position="1248"/>
        <end position="1260"/>
    </location>
</feature>
<dbReference type="GO" id="GO:0005524">
    <property type="term" value="F:ATP binding"/>
    <property type="evidence" value="ECO:0007669"/>
    <property type="project" value="InterPro"/>
</dbReference>
<dbReference type="PRINTS" id="PR00380">
    <property type="entry name" value="KINESINHEAVY"/>
</dbReference>
<dbReference type="EMBL" id="VFQX01000003">
    <property type="protein sequence ID" value="KAF0984305.1"/>
    <property type="molecule type" value="Genomic_DNA"/>
</dbReference>
<evidence type="ECO:0000256" key="3">
    <source>
        <dbReference type="SAM" id="MobiDB-lite"/>
    </source>
</evidence>